<organism evidence="2 3">
    <name type="scientific">Hartmannibacter diazotrophicus</name>
    <dbReference type="NCBI Taxonomy" id="1482074"/>
    <lineage>
        <taxon>Bacteria</taxon>
        <taxon>Pseudomonadati</taxon>
        <taxon>Pseudomonadota</taxon>
        <taxon>Alphaproteobacteria</taxon>
        <taxon>Hyphomicrobiales</taxon>
        <taxon>Pleomorphomonadaceae</taxon>
        <taxon>Hartmannibacter</taxon>
    </lineage>
</organism>
<accession>A0A2C9D684</accession>
<dbReference type="EMBL" id="LT960614">
    <property type="protein sequence ID" value="SON55806.1"/>
    <property type="molecule type" value="Genomic_DNA"/>
</dbReference>
<gene>
    <name evidence="2" type="ORF">HDIA_2265</name>
</gene>
<evidence type="ECO:0000256" key="1">
    <source>
        <dbReference type="SAM" id="MobiDB-lite"/>
    </source>
</evidence>
<keyword evidence="3" id="KW-1185">Reference proteome</keyword>
<dbReference type="AlphaFoldDB" id="A0A2C9D684"/>
<protein>
    <submittedName>
        <fullName evidence="2">Mu-like prophage protein gp29</fullName>
    </submittedName>
</protein>
<proteinExistence type="predicted"/>
<sequence>MGMTGPDGEAIDQGTLSIEVAAPTLYGRRRVMEDRVAGQLVPERLGEVLRQAELGEHRNYLTLAYEMEERYIHYRSQLQTRYLALDGIEPSVTVPDGVPAKIGDFVNELVEDPEFGMMASALSDGIGKGYAVCEMMWEYQARALRPVKYVFRDPRFFRFDKLTMRELRLEVDGRFDGEELPAGKFARHVPSIFTGIPSRVGVARPACWAFMLQQFTLQDWAGFAETYGIPMRLGKYSANASDKDKRGLLDGLRMFANDGAAIIPEGASVEVFKVEGSHGQAVFGGLLDYMDRQISKLIVGQTMTADDGSSQAQAKVHNEVRLDIIKADQKQRARTANRDVIQMAVALNFGPQERYPVVDWPVAEPEDVTALSESVARLVPLGLKVSQREMRDKLGLGEPEDGEELLAPASAAPSEPPADPKAPPAPSQKTVQADLKAHLSEARDAGRKPVPTFPRPALTGHVAGCRCGGCRTAQLAAEATGQTALDDIEALLNEDWEEISRPLLEPVLAAIEEASSLDDALARLQAAGPDASKLAERLARATFIARAIGDVKD</sequence>
<evidence type="ECO:0000313" key="2">
    <source>
        <dbReference type="EMBL" id="SON55806.1"/>
    </source>
</evidence>
<feature type="compositionally biased region" description="Pro residues" evidence="1">
    <location>
        <begin position="414"/>
        <end position="426"/>
    </location>
</feature>
<evidence type="ECO:0000313" key="3">
    <source>
        <dbReference type="Proteomes" id="UP000223606"/>
    </source>
</evidence>
<dbReference type="KEGG" id="hdi:HDIA_2265"/>
<dbReference type="OrthoDB" id="9797300at2"/>
<reference evidence="3" key="1">
    <citation type="submission" date="2017-09" db="EMBL/GenBank/DDBJ databases">
        <title>Genome sequence of Nannocystis excedens DSM 71.</title>
        <authorList>
            <person name="Blom J."/>
        </authorList>
    </citation>
    <scope>NUCLEOTIDE SEQUENCE [LARGE SCALE GENOMIC DNA]</scope>
    <source>
        <strain evidence="3">type strain: E19</strain>
    </source>
</reference>
<dbReference type="InterPro" id="IPR009279">
    <property type="entry name" value="Portal_Mu"/>
</dbReference>
<dbReference type="Proteomes" id="UP000223606">
    <property type="component" value="Chromosome 1"/>
</dbReference>
<feature type="region of interest" description="Disordered" evidence="1">
    <location>
        <begin position="408"/>
        <end position="432"/>
    </location>
</feature>
<dbReference type="Pfam" id="PF06074">
    <property type="entry name" value="Portal_Mu"/>
    <property type="match status" value="1"/>
</dbReference>
<name>A0A2C9D684_9HYPH</name>